<evidence type="ECO:0000313" key="2">
    <source>
        <dbReference type="EMBL" id="KKN66592.1"/>
    </source>
</evidence>
<sequence length="355" mass="41570">MINFYLKVVIKLISDLFPIAIFNRTKILYKIQHPPTVIIKRYLRFKNIFRILKKLGNFSQIYDILEDQYSKRLFIRLISGRIFGFPNILVSPKADLFLKLRKSFFEKLYESNQTLKAGKYNPKLFNLKSIGFPIKLYNLNAGIIFIFLLEQYRYNHNKIIDVQKADIVIDAGGGWGDTALYFASKIGNFGKVFSFEFLERNVKIFKENINLNPNLKEIIEIIQDPIWNYSNKEINFYEDGVSGVAFFNNNKKELSQKLNTISIDDFVKEKNIPKIDFIKMDIEGAEVAALLGAKKTITNFRPKLAISIYHDLDHYYKIPYYLKSLNLNYKFYLDHFSTSRGETILFGMVPQDEND</sequence>
<dbReference type="Gene3D" id="3.40.50.150">
    <property type="entry name" value="Vaccinia Virus protein VP39"/>
    <property type="match status" value="1"/>
</dbReference>
<name>A0A0F9SVB2_9ZZZZ</name>
<comment type="caution">
    <text evidence="2">The sequence shown here is derived from an EMBL/GenBank/DDBJ whole genome shotgun (WGS) entry which is preliminary data.</text>
</comment>
<protein>
    <recommendedName>
        <fullName evidence="1">Methyltransferase FkbM domain-containing protein</fullName>
    </recommendedName>
</protein>
<dbReference type="InterPro" id="IPR029063">
    <property type="entry name" value="SAM-dependent_MTases_sf"/>
</dbReference>
<accession>A0A0F9SVB2</accession>
<reference evidence="2" key="1">
    <citation type="journal article" date="2015" name="Nature">
        <title>Complex archaea that bridge the gap between prokaryotes and eukaryotes.</title>
        <authorList>
            <person name="Spang A."/>
            <person name="Saw J.H."/>
            <person name="Jorgensen S.L."/>
            <person name="Zaremba-Niedzwiedzka K."/>
            <person name="Martijn J."/>
            <person name="Lind A.E."/>
            <person name="van Eijk R."/>
            <person name="Schleper C."/>
            <person name="Guy L."/>
            <person name="Ettema T.J."/>
        </authorList>
    </citation>
    <scope>NUCLEOTIDE SEQUENCE</scope>
</reference>
<proteinExistence type="predicted"/>
<gene>
    <name evidence="2" type="ORF">LCGC14_0470070</name>
</gene>
<dbReference type="PANTHER" id="PTHR34203">
    <property type="entry name" value="METHYLTRANSFERASE, FKBM FAMILY PROTEIN"/>
    <property type="match status" value="1"/>
</dbReference>
<evidence type="ECO:0000259" key="1">
    <source>
        <dbReference type="Pfam" id="PF05050"/>
    </source>
</evidence>
<dbReference type="InterPro" id="IPR052514">
    <property type="entry name" value="SAM-dependent_MTase"/>
</dbReference>
<organism evidence="2">
    <name type="scientific">marine sediment metagenome</name>
    <dbReference type="NCBI Taxonomy" id="412755"/>
    <lineage>
        <taxon>unclassified sequences</taxon>
        <taxon>metagenomes</taxon>
        <taxon>ecological metagenomes</taxon>
    </lineage>
</organism>
<dbReference type="Pfam" id="PF05050">
    <property type="entry name" value="Methyltransf_21"/>
    <property type="match status" value="1"/>
</dbReference>
<dbReference type="NCBIfam" id="TIGR01444">
    <property type="entry name" value="fkbM_fam"/>
    <property type="match status" value="1"/>
</dbReference>
<dbReference type="EMBL" id="LAZR01000496">
    <property type="protein sequence ID" value="KKN66592.1"/>
    <property type="molecule type" value="Genomic_DNA"/>
</dbReference>
<feature type="domain" description="Methyltransferase FkbM" evidence="1">
    <location>
        <begin position="174"/>
        <end position="314"/>
    </location>
</feature>
<dbReference type="SUPFAM" id="SSF53335">
    <property type="entry name" value="S-adenosyl-L-methionine-dependent methyltransferases"/>
    <property type="match status" value="1"/>
</dbReference>
<dbReference type="InterPro" id="IPR006342">
    <property type="entry name" value="FkbM_mtfrase"/>
</dbReference>
<dbReference type="AlphaFoldDB" id="A0A0F9SVB2"/>
<dbReference type="PANTHER" id="PTHR34203:SF15">
    <property type="entry name" value="SLL1173 PROTEIN"/>
    <property type="match status" value="1"/>
</dbReference>